<keyword evidence="4" id="KW-1185">Reference proteome</keyword>
<organism evidence="3 4">
    <name type="scientific">Micrococcoides hystricis</name>
    <dbReference type="NCBI Taxonomy" id="1572761"/>
    <lineage>
        <taxon>Bacteria</taxon>
        <taxon>Bacillati</taxon>
        <taxon>Actinomycetota</taxon>
        <taxon>Actinomycetes</taxon>
        <taxon>Micrococcales</taxon>
        <taxon>Micrococcaceae</taxon>
        <taxon>Micrococcoides</taxon>
    </lineage>
</organism>
<dbReference type="Proteomes" id="UP001589862">
    <property type="component" value="Unassembled WGS sequence"/>
</dbReference>
<dbReference type="RefSeq" id="WP_377459140.1">
    <property type="nucleotide sequence ID" value="NZ_JBHLUB010000029.1"/>
</dbReference>
<dbReference type="Gene3D" id="3.30.420.10">
    <property type="entry name" value="Ribonuclease H-like superfamily/Ribonuclease H"/>
    <property type="match status" value="2"/>
</dbReference>
<dbReference type="EMBL" id="JBHLUB010000029">
    <property type="protein sequence ID" value="MFC0582174.1"/>
    <property type="molecule type" value="Genomic_DNA"/>
</dbReference>
<dbReference type="InterPro" id="IPR003615">
    <property type="entry name" value="HNH_nuc"/>
</dbReference>
<dbReference type="Pfam" id="PF18470">
    <property type="entry name" value="Cas9_a"/>
    <property type="match status" value="1"/>
</dbReference>
<dbReference type="PANTHER" id="PTHR33877:SF2">
    <property type="entry name" value="OS07G0170200 PROTEIN"/>
    <property type="match status" value="1"/>
</dbReference>
<dbReference type="SMART" id="SM00507">
    <property type="entry name" value="HNHc"/>
    <property type="match status" value="1"/>
</dbReference>
<dbReference type="Pfam" id="PF17894">
    <property type="entry name" value="Cas9_Topo"/>
    <property type="match status" value="1"/>
</dbReference>
<dbReference type="InterPro" id="IPR041225">
    <property type="entry name" value="Cas9_Topo"/>
</dbReference>
<proteinExistence type="predicted"/>
<dbReference type="InterPro" id="IPR002711">
    <property type="entry name" value="HNH"/>
</dbReference>
<keyword evidence="3" id="KW-0255">Endonuclease</keyword>
<comment type="caution">
    <text evidence="3">The sequence shown here is derived from an EMBL/GenBank/DDBJ whole genome shotgun (WGS) entry which is preliminary data.</text>
</comment>
<dbReference type="Pfam" id="PF18525">
    <property type="entry name" value="Cas9_C"/>
    <property type="match status" value="1"/>
</dbReference>
<dbReference type="Pfam" id="PF01844">
    <property type="entry name" value="HNH"/>
    <property type="match status" value="1"/>
</dbReference>
<dbReference type="InterPro" id="IPR040619">
    <property type="entry name" value="Cas9_alpha-helical_lobe"/>
</dbReference>
<reference evidence="3 4" key="1">
    <citation type="submission" date="2024-09" db="EMBL/GenBank/DDBJ databases">
        <authorList>
            <person name="Sun Q."/>
            <person name="Mori K."/>
        </authorList>
    </citation>
    <scope>NUCLEOTIDE SEQUENCE [LARGE SCALE GENOMIC DNA]</scope>
    <source>
        <strain evidence="3 4">NCAIM B.02604</strain>
    </source>
</reference>
<dbReference type="InterPro" id="IPR036397">
    <property type="entry name" value="RNaseH_sf"/>
</dbReference>
<evidence type="ECO:0000256" key="1">
    <source>
        <dbReference type="SAM" id="MobiDB-lite"/>
    </source>
</evidence>
<evidence type="ECO:0000313" key="4">
    <source>
        <dbReference type="Proteomes" id="UP001589862"/>
    </source>
</evidence>
<dbReference type="InterPro" id="IPR052892">
    <property type="entry name" value="NA-targeting_endonuclease"/>
</dbReference>
<evidence type="ECO:0000259" key="2">
    <source>
        <dbReference type="SMART" id="SM00507"/>
    </source>
</evidence>
<dbReference type="Pfam" id="PF18541">
    <property type="entry name" value="RuvC_III"/>
    <property type="match status" value="1"/>
</dbReference>
<dbReference type="GO" id="GO:0004519">
    <property type="term" value="F:endonuclease activity"/>
    <property type="evidence" value="ECO:0007669"/>
    <property type="project" value="UniProtKB-KW"/>
</dbReference>
<dbReference type="InterPro" id="IPR041383">
    <property type="entry name" value="RuvC_III"/>
</dbReference>
<dbReference type="Gene3D" id="1.10.30.50">
    <property type="match status" value="1"/>
</dbReference>
<keyword evidence="3" id="KW-0540">Nuclease</keyword>
<dbReference type="InterPro" id="IPR041217">
    <property type="entry name" value="Cas9_C"/>
</dbReference>
<sequence>MRYLVGIDVGDRSVGIAAFEVDDAGIPLRRLSFQSVRHDGGLQPGSEKSPVSRRATSGIARRMRRLIKRKRARLRKLDAKLRELGYPVPTVEVPQTYEAWHARSRLVTEQIHDERELRELVSMGLRHIARHRGWRNPYWSWSRLKQAPVPSASLQKIRVDAAATLGRDFSNGEITLGQIGWLGANRDTLIRPRENERSKKTGRTPLFNHRLMQEDHLQEIRMIWKTQGLPHRHLEALTKAIFHQEKPGVPAENVGRDSLPGRAHLRRALRSSEVFERFRLVAVLRNLRVKNAPNEEYIPLNEEQFQTLLDLLTRWHLERGQKGERPTWGDLAEVLHVELPWIRKGNFDGDPTTGVPVLDSALKLNGVFEKNKKNASEAYEWWLEASSEDRNDLIRFLDEVAEDDEDPVSEEISELVATWPEELIGALEGANLTAGRASYSEQSLQELTDLMLNERLNLHEARKKAFGVDDSWKPKPPSIQERTKQPAVDRVLAIVRQTIMGLVSKYGIPDDVVVEHARSGLMGPQARAEYQREIAANRNRRQKIANNLKTEKQVDNPTGVDIRREIVFQRQRGECLYCGSGLEGGFELDHIVSRADGGANTRENLVAACRKCNAAKHRRPFAVFAKTSSLPGVSVAEAVARVRSWQQPQLDSQRDLRRLQQRVIQRLRQTEDDEPIDDRSLASTQYSALEVRSRLQGFLDSEANKRGQSSPQVQVYSGRIVSAARKASGIDGQLRLRGAEIKSRSDYRHHAIDAAVIAMMNPSIARTLAKRESLREAHRFTNNYPDWQGFTGSTAGMRNQFESWKLRMQALAELLQESVREDRIVVKNVLRLRPERGSVHADTIAALELKTAGEEWTSKHVARIASPDVYLRFKSALGKTKTFIPANASELDDCGLKPESEIQLFRRPGPQIIVRGGSATIGDNIHHARIFSWKDRNGAMLFGVQRIFTAELPLIFGPNYKQRDLFSGEIPEWSFGHRDMQATVVKTLENGLAKQIGWFVVGDELEVDPADFEDGKDQFSRFLREMPETRWEVRGLPESRLVLVRPHYLSTEQIPSSLSKDVQQVWEKGCRVSASSLLSAPGTTFIRRASLGMPIWASNGRQQIFSFNVTQRAEHLLESDEANEVASS</sequence>
<dbReference type="InterPro" id="IPR028629">
    <property type="entry name" value="Cas9"/>
</dbReference>
<feature type="domain" description="HNH nuclease" evidence="2">
    <location>
        <begin position="562"/>
        <end position="614"/>
    </location>
</feature>
<feature type="region of interest" description="Disordered" evidence="1">
    <location>
        <begin position="37"/>
        <end position="57"/>
    </location>
</feature>
<gene>
    <name evidence="3" type="primary">cas9</name>
    <name evidence="3" type="synonym">csn1</name>
    <name evidence="3" type="ORF">ACFFFR_07230</name>
</gene>
<protein>
    <submittedName>
        <fullName evidence="3">Type II CRISPR RNA-guided endonuclease Cas9</fullName>
    </submittedName>
</protein>
<evidence type="ECO:0000313" key="3">
    <source>
        <dbReference type="EMBL" id="MFC0582174.1"/>
    </source>
</evidence>
<dbReference type="PANTHER" id="PTHR33877">
    <property type="entry name" value="SLL1193 PROTEIN"/>
    <property type="match status" value="1"/>
</dbReference>
<dbReference type="NCBIfam" id="TIGR01865">
    <property type="entry name" value="cas_Csn1"/>
    <property type="match status" value="1"/>
</dbReference>
<accession>A0ABV6PAN5</accession>
<keyword evidence="3" id="KW-0378">Hydrolase</keyword>
<name>A0ABV6PAN5_9MICC</name>